<dbReference type="Gene3D" id="3.30.470.20">
    <property type="entry name" value="ATP-grasp fold, B domain"/>
    <property type="match status" value="1"/>
</dbReference>
<feature type="binding site" evidence="16">
    <location>
        <position position="691"/>
    </location>
    <ligand>
        <name>Mn(2+)</name>
        <dbReference type="ChEBI" id="CHEBI:29035"/>
    </ligand>
</feature>
<dbReference type="Pfam" id="PF02785">
    <property type="entry name" value="Biotin_carb_C"/>
    <property type="match status" value="1"/>
</dbReference>
<dbReference type="GO" id="GO:0006094">
    <property type="term" value="P:gluconeogenesis"/>
    <property type="evidence" value="ECO:0007669"/>
    <property type="project" value="UniProtKB-UniPathway"/>
</dbReference>
<evidence type="ECO:0000256" key="14">
    <source>
        <dbReference type="PIRSR" id="PIRSR001594-1"/>
    </source>
</evidence>
<feature type="domain" description="ATP-grasp" evidence="19">
    <location>
        <begin position="124"/>
        <end position="310"/>
    </location>
</feature>
<dbReference type="PROSITE" id="PS00188">
    <property type="entry name" value="BIOTIN"/>
    <property type="match status" value="1"/>
</dbReference>
<proteinExistence type="predicted"/>
<evidence type="ECO:0000256" key="7">
    <source>
        <dbReference type="ARBA" id="ARBA00022723"/>
    </source>
</evidence>
<feature type="domain" description="Lipoyl-binding" evidence="18">
    <location>
        <begin position="1029"/>
        <end position="1098"/>
    </location>
</feature>
<gene>
    <name evidence="22" type="ORF">SAPIO_CDS2380</name>
</gene>
<dbReference type="InterPro" id="IPR003379">
    <property type="entry name" value="Carboxylase_cons_dom"/>
</dbReference>
<name>A0A084GCD1_PSEDA</name>
<organism evidence="22 23">
    <name type="scientific">Pseudallescheria apiosperma</name>
    <name type="common">Scedosporium apiospermum</name>
    <dbReference type="NCBI Taxonomy" id="563466"/>
    <lineage>
        <taxon>Eukaryota</taxon>
        <taxon>Fungi</taxon>
        <taxon>Dikarya</taxon>
        <taxon>Ascomycota</taxon>
        <taxon>Pezizomycotina</taxon>
        <taxon>Sordariomycetes</taxon>
        <taxon>Hypocreomycetidae</taxon>
        <taxon>Microascales</taxon>
        <taxon>Microascaceae</taxon>
        <taxon>Scedosporium</taxon>
    </lineage>
</organism>
<dbReference type="Gene3D" id="3.10.600.10">
    <property type="entry name" value="pyruvate carboxylase f1077a mutant domain"/>
    <property type="match status" value="1"/>
</dbReference>
<dbReference type="HOGENOM" id="CLU_000395_1_0_1"/>
<dbReference type="PROSITE" id="PS50975">
    <property type="entry name" value="ATP_GRASP"/>
    <property type="match status" value="1"/>
</dbReference>
<dbReference type="CDD" id="cd07937">
    <property type="entry name" value="DRE_TIM_PC_TC_5S"/>
    <property type="match status" value="1"/>
</dbReference>
<feature type="binding site" evidence="15">
    <location>
        <position position="120"/>
    </location>
    <ligand>
        <name>ATP</name>
        <dbReference type="ChEBI" id="CHEBI:30616"/>
    </ligand>
</feature>
<keyword evidence="11" id="KW-0511">Multifunctional enzyme</keyword>
<evidence type="ECO:0000256" key="8">
    <source>
        <dbReference type="ARBA" id="ARBA00022741"/>
    </source>
</evidence>
<feature type="modified residue" description="N6-carboxylysine" evidence="17">
    <location>
        <position position="661"/>
    </location>
</feature>
<evidence type="ECO:0000313" key="23">
    <source>
        <dbReference type="Proteomes" id="UP000028545"/>
    </source>
</evidence>
<dbReference type="GO" id="GO:0004736">
    <property type="term" value="F:pyruvate carboxylase activity"/>
    <property type="evidence" value="ECO:0007669"/>
    <property type="project" value="UniProtKB-EC"/>
</dbReference>
<dbReference type="SUPFAM" id="SSF51230">
    <property type="entry name" value="Single hybrid motif"/>
    <property type="match status" value="1"/>
</dbReference>
<reference evidence="22 23" key="1">
    <citation type="journal article" date="2014" name="Genome Announc.">
        <title>Draft genome sequence of the pathogenic fungus Scedosporium apiospermum.</title>
        <authorList>
            <person name="Vandeputte P."/>
            <person name="Ghamrawi S."/>
            <person name="Rechenmann M."/>
            <person name="Iltis A."/>
            <person name="Giraud S."/>
            <person name="Fleury M."/>
            <person name="Thornton C."/>
            <person name="Delhaes L."/>
            <person name="Meyer W."/>
            <person name="Papon N."/>
            <person name="Bouchara J.P."/>
        </authorList>
    </citation>
    <scope>NUCLEOTIDE SEQUENCE [LARGE SCALE GENOMIC DNA]</scope>
    <source>
        <strain evidence="22 23">IHEM 14462</strain>
    </source>
</reference>
<dbReference type="FunFam" id="3.40.50.20:FF:000010">
    <property type="entry name" value="Propionyl-CoA carboxylase subunit alpha"/>
    <property type="match status" value="1"/>
</dbReference>
<dbReference type="EMBL" id="JOWA01000086">
    <property type="protein sequence ID" value="KEZ44993.1"/>
    <property type="molecule type" value="Genomic_DNA"/>
</dbReference>
<comment type="catalytic activity">
    <reaction evidence="12 13">
        <text>hydrogencarbonate + pyruvate + ATP = oxaloacetate + ADP + phosphate + H(+)</text>
        <dbReference type="Rhea" id="RHEA:20844"/>
        <dbReference type="ChEBI" id="CHEBI:15361"/>
        <dbReference type="ChEBI" id="CHEBI:15378"/>
        <dbReference type="ChEBI" id="CHEBI:16452"/>
        <dbReference type="ChEBI" id="CHEBI:17544"/>
        <dbReference type="ChEBI" id="CHEBI:30616"/>
        <dbReference type="ChEBI" id="CHEBI:43474"/>
        <dbReference type="ChEBI" id="CHEBI:456216"/>
        <dbReference type="EC" id="6.4.1.1"/>
    </reaction>
</comment>
<evidence type="ECO:0000256" key="1">
    <source>
        <dbReference type="ARBA" id="ARBA00001953"/>
    </source>
</evidence>
<dbReference type="PROSITE" id="PS50991">
    <property type="entry name" value="PYR_CT"/>
    <property type="match status" value="1"/>
</dbReference>
<dbReference type="PROSITE" id="PS50968">
    <property type="entry name" value="BIOTINYL_LIPOYL"/>
    <property type="match status" value="1"/>
</dbReference>
<evidence type="ECO:0000256" key="9">
    <source>
        <dbReference type="ARBA" id="ARBA00022840"/>
    </source>
</evidence>
<evidence type="ECO:0000313" key="22">
    <source>
        <dbReference type="EMBL" id="KEZ44993.1"/>
    </source>
</evidence>
<dbReference type="InterPro" id="IPR013785">
    <property type="entry name" value="Aldolase_TIM"/>
</dbReference>
<dbReference type="OrthoDB" id="196847at2759"/>
<feature type="binding site" evidence="16">
    <location>
        <position position="693"/>
    </location>
    <ligand>
        <name>Mn(2+)</name>
        <dbReference type="ChEBI" id="CHEBI:29035"/>
    </ligand>
</feature>
<keyword evidence="8 13" id="KW-0547">Nucleotide-binding</keyword>
<evidence type="ECO:0000259" key="19">
    <source>
        <dbReference type="PROSITE" id="PS50975"/>
    </source>
</evidence>
<dbReference type="PROSITE" id="PS00867">
    <property type="entry name" value="CPSASE_2"/>
    <property type="match status" value="1"/>
</dbReference>
<dbReference type="KEGG" id="sapo:SAPIO_CDS2380"/>
<evidence type="ECO:0000256" key="11">
    <source>
        <dbReference type="ARBA" id="ARBA00023268"/>
    </source>
</evidence>
<feature type="active site" evidence="14">
    <location>
        <position position="285"/>
    </location>
</feature>
<dbReference type="InterPro" id="IPR005482">
    <property type="entry name" value="Biotin_COase_C"/>
</dbReference>
<keyword evidence="23" id="KW-1185">Reference proteome</keyword>
<dbReference type="Gene3D" id="2.40.50.100">
    <property type="match status" value="1"/>
</dbReference>
<dbReference type="UniPathway" id="UPA00138"/>
<dbReference type="Pfam" id="PF00364">
    <property type="entry name" value="Biotin_lipoyl"/>
    <property type="match status" value="1"/>
</dbReference>
<dbReference type="InterPro" id="IPR000891">
    <property type="entry name" value="PYR_CT"/>
</dbReference>
<dbReference type="OMA" id="MHTHDTN"/>
<dbReference type="GO" id="GO:0005524">
    <property type="term" value="F:ATP binding"/>
    <property type="evidence" value="ECO:0007669"/>
    <property type="project" value="UniProtKB-UniRule"/>
</dbReference>
<evidence type="ECO:0000256" key="3">
    <source>
        <dbReference type="ARBA" id="ARBA00004742"/>
    </source>
</evidence>
<dbReference type="PROSITE" id="PS50979">
    <property type="entry name" value="BC"/>
    <property type="match status" value="1"/>
</dbReference>
<dbReference type="InterPro" id="IPR005930">
    <property type="entry name" value="Pyruv_COase"/>
</dbReference>
<evidence type="ECO:0000256" key="13">
    <source>
        <dbReference type="PIRNR" id="PIRNR001594"/>
    </source>
</evidence>
<dbReference type="InterPro" id="IPR005479">
    <property type="entry name" value="CPAse_ATP-bd"/>
</dbReference>
<dbReference type="CDD" id="cd06850">
    <property type="entry name" value="biotinyl_domain"/>
    <property type="match status" value="1"/>
</dbReference>
<evidence type="ECO:0000259" key="21">
    <source>
        <dbReference type="PROSITE" id="PS50991"/>
    </source>
</evidence>
<dbReference type="FunFam" id="3.30.1490.20:FF:000018">
    <property type="entry name" value="Biotin carboxylase"/>
    <property type="match status" value="1"/>
</dbReference>
<dbReference type="InterPro" id="IPR055268">
    <property type="entry name" value="PCB-like"/>
</dbReference>
<dbReference type="SUPFAM" id="SSF52440">
    <property type="entry name" value="PreATP-grasp domain"/>
    <property type="match status" value="1"/>
</dbReference>
<dbReference type="RefSeq" id="XP_016644792.1">
    <property type="nucleotide sequence ID" value="XM_016785416.1"/>
</dbReference>
<dbReference type="SUPFAM" id="SSF56059">
    <property type="entry name" value="Glutathione synthetase ATP-binding domain-like"/>
    <property type="match status" value="1"/>
</dbReference>
<dbReference type="SMART" id="SM00878">
    <property type="entry name" value="Biotin_carb_C"/>
    <property type="match status" value="1"/>
</dbReference>
<dbReference type="InterPro" id="IPR011764">
    <property type="entry name" value="Biotin_carboxylation_dom"/>
</dbReference>
<accession>A0A084GCD1</accession>
<feature type="binding site" evidence="15">
    <location>
        <position position="239"/>
    </location>
    <ligand>
        <name>ATP</name>
        <dbReference type="ChEBI" id="CHEBI:30616"/>
    </ligand>
</feature>
<dbReference type="Proteomes" id="UP000028545">
    <property type="component" value="Unassembled WGS sequence"/>
</dbReference>
<evidence type="ECO:0000256" key="5">
    <source>
        <dbReference type="ARBA" id="ARBA00022432"/>
    </source>
</evidence>
<dbReference type="InterPro" id="IPR016185">
    <property type="entry name" value="PreATP-grasp_dom_sf"/>
</dbReference>
<feature type="binding site" evidence="16">
    <location>
        <position position="539"/>
    </location>
    <ligand>
        <name>Mn(2+)</name>
        <dbReference type="ChEBI" id="CHEBI:29035"/>
    </ligand>
</feature>
<evidence type="ECO:0000259" key="18">
    <source>
        <dbReference type="PROSITE" id="PS50968"/>
    </source>
</evidence>
<dbReference type="GeneID" id="27721452"/>
<feature type="modified residue" description="N6-biotinyllysine" evidence="17">
    <location>
        <position position="1064"/>
    </location>
</feature>
<feature type="binding site" evidence="15">
    <location>
        <position position="204"/>
    </location>
    <ligand>
        <name>ATP</name>
        <dbReference type="ChEBI" id="CHEBI:30616"/>
    </ligand>
</feature>
<feature type="binding site" evidence="15">
    <location>
        <position position="565"/>
    </location>
    <ligand>
        <name>substrate</name>
    </ligand>
</feature>
<comment type="caution">
    <text evidence="22">The sequence shown here is derived from an EMBL/GenBank/DDBJ whole genome shotgun (WGS) entry which is preliminary data.</text>
</comment>
<dbReference type="EC" id="6.4.1.1" evidence="4 13"/>
<dbReference type="InterPro" id="IPR001882">
    <property type="entry name" value="Biotin_BS"/>
</dbReference>
<dbReference type="AlphaFoldDB" id="A0A084GCD1"/>
<dbReference type="GO" id="GO:0046872">
    <property type="term" value="F:metal ion binding"/>
    <property type="evidence" value="ECO:0007669"/>
    <property type="project" value="UniProtKB-KW"/>
</dbReference>
<keyword evidence="6 13" id="KW-0436">Ligase</keyword>
<dbReference type="PANTHER" id="PTHR43778:SF2">
    <property type="entry name" value="PYRUVATE CARBOXYLASE, MITOCHONDRIAL"/>
    <property type="match status" value="1"/>
</dbReference>
<dbReference type="InterPro" id="IPR011761">
    <property type="entry name" value="ATP-grasp"/>
</dbReference>
<keyword evidence="5" id="KW-0312">Gluconeogenesis</keyword>
<dbReference type="PANTHER" id="PTHR43778">
    <property type="entry name" value="PYRUVATE CARBOXYLASE"/>
    <property type="match status" value="1"/>
</dbReference>
<dbReference type="InterPro" id="IPR011053">
    <property type="entry name" value="Single_hybrid_motif"/>
</dbReference>
<keyword evidence="10 13" id="KW-0092">Biotin</keyword>
<evidence type="ECO:0000256" key="15">
    <source>
        <dbReference type="PIRSR" id="PIRSR001594-2"/>
    </source>
</evidence>
<dbReference type="VEuPathDB" id="FungiDB:SAPIO_CDS2380"/>
<evidence type="ECO:0000256" key="12">
    <source>
        <dbReference type="ARBA" id="ARBA00049382"/>
    </source>
</evidence>
<dbReference type="SUPFAM" id="SSF89000">
    <property type="entry name" value="post-HMGL domain-like"/>
    <property type="match status" value="1"/>
</dbReference>
<evidence type="ECO:0000259" key="20">
    <source>
        <dbReference type="PROSITE" id="PS50979"/>
    </source>
</evidence>
<evidence type="ECO:0000256" key="6">
    <source>
        <dbReference type="ARBA" id="ARBA00022598"/>
    </source>
</evidence>
<dbReference type="InterPro" id="IPR000089">
    <property type="entry name" value="Biotin_lipoyl"/>
</dbReference>
<dbReference type="PROSITE" id="PS00866">
    <property type="entry name" value="CPSASE_1"/>
    <property type="match status" value="1"/>
</dbReference>
<dbReference type="Pfam" id="PF02786">
    <property type="entry name" value="CPSase_L_D2"/>
    <property type="match status" value="1"/>
</dbReference>
<evidence type="ECO:0000256" key="17">
    <source>
        <dbReference type="PIRSR" id="PIRSR001594-4"/>
    </source>
</evidence>
<dbReference type="Pfam" id="PF00682">
    <property type="entry name" value="HMGL-like"/>
    <property type="match status" value="1"/>
</dbReference>
<keyword evidence="9 13" id="KW-0067">ATP-binding</keyword>
<feature type="domain" description="Biotin carboxylation" evidence="20">
    <location>
        <begin position="2"/>
        <end position="443"/>
    </location>
</feature>
<protein>
    <recommendedName>
        <fullName evidence="4 13">Pyruvate carboxylase</fullName>
        <ecNumber evidence="4 13">6.4.1.1</ecNumber>
    </recommendedName>
</protein>
<comment type="function">
    <text evidence="2">Pyruvate carboxylase catalyzes a 2-step reaction, involving the ATP-dependent carboxylation of the covalently attached biotin in the first step and the transfer of the carboxyl group to pyruvate in the second.</text>
</comment>
<dbReference type="Gene3D" id="3.20.20.70">
    <property type="entry name" value="Aldolase class I"/>
    <property type="match status" value="2"/>
</dbReference>
<comment type="cofactor">
    <cofactor evidence="1 13">
        <name>biotin</name>
        <dbReference type="ChEBI" id="CHEBI:57586"/>
    </cofactor>
</comment>
<dbReference type="InterPro" id="IPR005481">
    <property type="entry name" value="BC-like_N"/>
</dbReference>
<dbReference type="Pfam" id="PF02436">
    <property type="entry name" value="PYC_OADA"/>
    <property type="match status" value="1"/>
</dbReference>
<dbReference type="SUPFAM" id="SSF51246">
    <property type="entry name" value="Rudiment single hybrid motif"/>
    <property type="match status" value="1"/>
</dbReference>
<dbReference type="GO" id="GO:0005737">
    <property type="term" value="C:cytoplasm"/>
    <property type="evidence" value="ECO:0007669"/>
    <property type="project" value="TreeGrafter"/>
</dbReference>
<comment type="function">
    <text evidence="13">Catalyzes a 2-step reaction, involving the ATP-dependent carboxylation of the covalently attached biotin in the first step and the transfer of the carboxyl group to pyruvate in the second.</text>
</comment>
<feature type="binding site" evidence="15">
    <location>
        <position position="826"/>
    </location>
    <ligand>
        <name>substrate</name>
    </ligand>
</feature>
<dbReference type="InterPro" id="IPR011054">
    <property type="entry name" value="Rudment_hybrid_motif"/>
</dbReference>
<evidence type="ECO:0000256" key="2">
    <source>
        <dbReference type="ARBA" id="ARBA00002380"/>
    </source>
</evidence>
<evidence type="ECO:0000256" key="16">
    <source>
        <dbReference type="PIRSR" id="PIRSR001594-3"/>
    </source>
</evidence>
<dbReference type="SUPFAM" id="SSF51569">
    <property type="entry name" value="Aldolase"/>
    <property type="match status" value="1"/>
</dbReference>
<comment type="pathway">
    <text evidence="3">Carbohydrate biosynthesis; gluconeogenesis.</text>
</comment>
<evidence type="ECO:0000256" key="4">
    <source>
        <dbReference type="ARBA" id="ARBA00013057"/>
    </source>
</evidence>
<evidence type="ECO:0000256" key="10">
    <source>
        <dbReference type="ARBA" id="ARBA00023267"/>
    </source>
</evidence>
<keyword evidence="7 16" id="KW-0479">Metal-binding</keyword>
<dbReference type="FunFam" id="3.20.20.70:FF:000033">
    <property type="entry name" value="Pyruvate carboxylase"/>
    <property type="match status" value="1"/>
</dbReference>
<dbReference type="Pfam" id="PF00289">
    <property type="entry name" value="Biotin_carb_N"/>
    <property type="match status" value="1"/>
</dbReference>
<feature type="domain" description="Pyruvate carboxyltransferase" evidence="21">
    <location>
        <begin position="482"/>
        <end position="752"/>
    </location>
</feature>
<dbReference type="PIRSF" id="PIRSF001594">
    <property type="entry name" value="Pyruv_carbox"/>
    <property type="match status" value="1"/>
</dbReference>
<sequence length="1106" mass="121299">MKRPKVLVANRGEIAGRVIAAARELGMPTVAIYSEADRFSRYRQEADESYLVGGEDGISPVQAYLDATRIIDIAIKCHASLIHPGYGFLAENAQFAAQVRAAGLTFVGPSTETIEKMGDKVTARQVAQDLDIPTIPGTNGPLNNLQEACDFVDTHGFPVVVKASFGGGGRGMRVVHERGSLEEAVSAARSEAGAAFGNDAIFMEKFLYRPKHIEVQVLGDRYGNHVHIFERDCSVQRKHQKVVEFAPAVNISQEVRRGVLDAANAGTVEFLVEGEKFYFIEMNPRIQVEHTVTEEATGIDLVGAQLRIACGATLEELGLVQQKIQLRGFAIQCRVTTENPSQGFRPDAGTISRCRLPTGKGVRLDHSDCFIGARISPYYDSLLIKCIFSGHDLASAIRTGVRALKELQICGIQTNQAFLIRLIKHPSFAAGNCWTSFIDDTPELFLSDDSVDSAQGLMRFLADAAVNGSRIQGQTKPPGLKRDIEIGRLMDPKSGQEVDTAEPCRLGWRNILLQEGPREFARQIRAHRQTLITDTTWRDGQQSLLATRRQLRKLIPNIPFQMLLRSTNGVAYAALPDNALFHFVKLAKDTGIDIFRVFDSLNDLENLKAGIEAVHAAGGLVEGAIMYTGDMLEPGTKYNLEYYMRIVDHLVECDSHVIAIKSMSGVMKPAAGRALVRAVRAKYPDIPIHMHTHDTNGTGTATMLACIEEGADIVDTAIDSVSGSTSQPAVSAIVASLQSTAFESDLHLDQIAVIDSYWAQLRLMYAGFDADLRSPDPTIYRHEIPGGQYSNLIFQARQNGLGDKWAETLKAYEDANQLLGDIIKATPTSKAVGDLAQFMVDRKLSATDVQDRASKLDFPQSVVEYFEGLMGEPFDGFPEPLRTNVLRGRQQVKKERPGLTMTPTDFDEIRQLIASSFPGTPVTDCDIASYVMYPDVYMDFRRTRRDFGDLTSLRTPDFLSPPEIGQAVELKLDGGQEVVAEMLAIQPADLATGKRDVLFHVNGEVCFVTVQDDKATPKRKLQKANSQVEGEVGSPMAGRIVRIMAKDEERVEIGQTLLTVSAMKMEVNISAPVRGLIQYICVSTGDSVESCDLLVRIVPEGANGAM</sequence>
<feature type="binding site" description="via carbamate group" evidence="16">
    <location>
        <position position="661"/>
    </location>
    <ligand>
        <name>Mn(2+)</name>
        <dbReference type="ChEBI" id="CHEBI:29035"/>
    </ligand>
</feature>
<dbReference type="FunFam" id="2.40.50.100:FF:000003">
    <property type="entry name" value="Acetyl-CoA carboxylase biotin carboxyl carrier protein"/>
    <property type="match status" value="1"/>
</dbReference>